<dbReference type="SUPFAM" id="SSF49879">
    <property type="entry name" value="SMAD/FHA domain"/>
    <property type="match status" value="1"/>
</dbReference>
<feature type="compositionally biased region" description="Pro residues" evidence="2">
    <location>
        <begin position="1"/>
        <end position="14"/>
    </location>
</feature>
<evidence type="ECO:0000313" key="4">
    <source>
        <dbReference type="EMBL" id="QEO16287.1"/>
    </source>
</evidence>
<dbReference type="PROSITE" id="PS50006">
    <property type="entry name" value="FHA_DOMAIN"/>
    <property type="match status" value="1"/>
</dbReference>
<dbReference type="AlphaFoldDB" id="A0A5C1YMI3"/>
<keyword evidence="1" id="KW-0597">Phosphoprotein</keyword>
<keyword evidence="5" id="KW-1185">Reference proteome</keyword>
<dbReference type="EMBL" id="CP043505">
    <property type="protein sequence ID" value="QEO16287.1"/>
    <property type="molecule type" value="Genomic_DNA"/>
</dbReference>
<gene>
    <name evidence="4" type="ORF">FLP10_15650</name>
</gene>
<dbReference type="CDD" id="cd00060">
    <property type="entry name" value="FHA"/>
    <property type="match status" value="1"/>
</dbReference>
<dbReference type="InterPro" id="IPR000253">
    <property type="entry name" value="FHA_dom"/>
</dbReference>
<proteinExistence type="predicted"/>
<dbReference type="Pfam" id="PF00498">
    <property type="entry name" value="FHA"/>
    <property type="match status" value="1"/>
</dbReference>
<feature type="domain" description="FHA" evidence="3">
    <location>
        <begin position="47"/>
        <end position="106"/>
    </location>
</feature>
<feature type="region of interest" description="Disordered" evidence="2">
    <location>
        <begin position="1"/>
        <end position="26"/>
    </location>
</feature>
<evidence type="ECO:0000256" key="2">
    <source>
        <dbReference type="SAM" id="MobiDB-lite"/>
    </source>
</evidence>
<feature type="compositionally biased region" description="Low complexity" evidence="2">
    <location>
        <begin position="15"/>
        <end position="26"/>
    </location>
</feature>
<dbReference type="Gene3D" id="2.60.200.20">
    <property type="match status" value="1"/>
</dbReference>
<evidence type="ECO:0000259" key="3">
    <source>
        <dbReference type="PROSITE" id="PS50006"/>
    </source>
</evidence>
<dbReference type="KEGG" id="ail:FLP10_15650"/>
<evidence type="ECO:0000313" key="5">
    <source>
        <dbReference type="Proteomes" id="UP000324678"/>
    </source>
</evidence>
<reference evidence="4 5" key="1">
    <citation type="submission" date="2019-09" db="EMBL/GenBank/DDBJ databases">
        <title>Genome sequencing of strain KACC 19306.</title>
        <authorList>
            <person name="Heo J."/>
            <person name="Kim S.-J."/>
            <person name="Kim J.-S."/>
            <person name="Hong S.-B."/>
            <person name="Kwon S.-W."/>
        </authorList>
    </citation>
    <scope>NUCLEOTIDE SEQUENCE [LARGE SCALE GENOMIC DNA]</scope>
    <source>
        <strain evidence="4 5">KACC 19306</strain>
    </source>
</reference>
<name>A0A5C1YMI3_9MICO</name>
<accession>A0A5C1YMI3</accession>
<protein>
    <submittedName>
        <fullName evidence="4">FHA domain-containing protein</fullName>
    </submittedName>
</protein>
<evidence type="ECO:0000256" key="1">
    <source>
        <dbReference type="ARBA" id="ARBA00022553"/>
    </source>
</evidence>
<sequence>MPAPPGFTPEPAPAAQPVSAPSARPAPAVAWRLRTSVGGEIIVAGRVVLGRAPTAADAGPGGIAVPLHDPERTVSKVHAIVMADGDALVVTDANSTNGVAVRGADGTSVSVPPGGSVRVPAGTVLELGRFELAVEGPQGVTR</sequence>
<dbReference type="OrthoDB" id="3254248at2"/>
<organism evidence="4 5">
    <name type="scientific">Agromyces intestinalis</name>
    <dbReference type="NCBI Taxonomy" id="2592652"/>
    <lineage>
        <taxon>Bacteria</taxon>
        <taxon>Bacillati</taxon>
        <taxon>Actinomycetota</taxon>
        <taxon>Actinomycetes</taxon>
        <taxon>Micrococcales</taxon>
        <taxon>Microbacteriaceae</taxon>
        <taxon>Agromyces</taxon>
    </lineage>
</organism>
<dbReference type="Proteomes" id="UP000324678">
    <property type="component" value="Chromosome"/>
</dbReference>
<dbReference type="InterPro" id="IPR008984">
    <property type="entry name" value="SMAD_FHA_dom_sf"/>
</dbReference>